<evidence type="ECO:0000313" key="1">
    <source>
        <dbReference type="EMBL" id="QIG79934.1"/>
    </source>
</evidence>
<dbReference type="EMBL" id="CP049109">
    <property type="protein sequence ID" value="QIG79934.1"/>
    <property type="molecule type" value="Genomic_DNA"/>
</dbReference>
<dbReference type="KEGG" id="spzr:G5C33_09200"/>
<protein>
    <recommendedName>
        <fullName evidence="3">DUF4304 domain-containing protein</fullName>
    </recommendedName>
</protein>
<dbReference type="Proteomes" id="UP000501568">
    <property type="component" value="Chromosome"/>
</dbReference>
<evidence type="ECO:0000313" key="2">
    <source>
        <dbReference type="Proteomes" id="UP000501568"/>
    </source>
</evidence>
<reference evidence="1 2" key="1">
    <citation type="submission" date="2020-02" db="EMBL/GenBank/DDBJ databases">
        <authorList>
            <person name="Zheng R.K."/>
            <person name="Sun C.M."/>
        </authorList>
    </citation>
    <scope>NUCLEOTIDE SEQUENCE [LARGE SCALE GENOMIC DNA]</scope>
    <source>
        <strain evidence="2">zrk23</strain>
    </source>
</reference>
<name>A0A6G6Y4Q5_9SPHN</name>
<organism evidence="1 2">
    <name type="scientific">Stakelama tenebrarum</name>
    <dbReference type="NCBI Taxonomy" id="2711215"/>
    <lineage>
        <taxon>Bacteria</taxon>
        <taxon>Pseudomonadati</taxon>
        <taxon>Pseudomonadota</taxon>
        <taxon>Alphaproteobacteria</taxon>
        <taxon>Sphingomonadales</taxon>
        <taxon>Sphingomonadaceae</taxon>
        <taxon>Stakelama</taxon>
    </lineage>
</organism>
<dbReference type="AlphaFoldDB" id="A0A6G6Y4Q5"/>
<gene>
    <name evidence="1" type="ORF">G5C33_09200</name>
</gene>
<sequence length="187" mass="20841">MKSVEKNRIKSVARKIGFHDKGDFLVRARSKDIIAGLAIDGAPSSTYVWTFLLPAFDDLEFMHMSLGARVVNLATLEQPLEESLKDAWDAISPIRDAERLIAYLDAEGIGGEYAEWTRFICLIRLGKFDEAEGMLSSVKNLTAASIPQKLKEMDEFKSYGGWAAVQDLLVEWSSRTDQLVSGVPLEL</sequence>
<proteinExistence type="predicted"/>
<keyword evidence="2" id="KW-1185">Reference proteome</keyword>
<evidence type="ECO:0008006" key="3">
    <source>
        <dbReference type="Google" id="ProtNLM"/>
    </source>
</evidence>
<dbReference type="RefSeq" id="WP_165326941.1">
    <property type="nucleotide sequence ID" value="NZ_CP049109.1"/>
</dbReference>
<accession>A0A6G6Y4Q5</accession>